<dbReference type="GO" id="GO:0004519">
    <property type="term" value="F:endonuclease activity"/>
    <property type="evidence" value="ECO:0007669"/>
    <property type="project" value="UniProtKB-KW"/>
</dbReference>
<name>A0A9D1Q5S5_9GAMM</name>
<dbReference type="InterPro" id="IPR003615">
    <property type="entry name" value="HNH_nuc"/>
</dbReference>
<keyword evidence="2" id="KW-0540">Nuclease</keyword>
<dbReference type="PANTHER" id="PTHR33877">
    <property type="entry name" value="SLL1193 PROTEIN"/>
    <property type="match status" value="1"/>
</dbReference>
<accession>A0A9D1Q5S5</accession>
<dbReference type="InterPro" id="IPR002711">
    <property type="entry name" value="HNH"/>
</dbReference>
<reference evidence="2" key="2">
    <citation type="submission" date="2021-04" db="EMBL/GenBank/DDBJ databases">
        <authorList>
            <person name="Gilroy R."/>
        </authorList>
    </citation>
    <scope>NUCLEOTIDE SEQUENCE</scope>
    <source>
        <strain evidence="2">CHK160-9182</strain>
    </source>
</reference>
<feature type="domain" description="HNH nuclease" evidence="1">
    <location>
        <begin position="8"/>
        <end position="61"/>
    </location>
</feature>
<dbReference type="AlphaFoldDB" id="A0A9D1Q5S5"/>
<dbReference type="Proteomes" id="UP000823934">
    <property type="component" value="Unassembled WGS sequence"/>
</dbReference>
<dbReference type="Gene3D" id="1.10.30.50">
    <property type="match status" value="1"/>
</dbReference>
<protein>
    <submittedName>
        <fullName evidence="2">HNH endonuclease</fullName>
    </submittedName>
</protein>
<sequence>MSKGIGINKKEITHGKYGCKCAYCGTHLSINEMHIDHVVPKKLGGKNNIKNLNPSCQSCNSTKGAKSLEDYRIHLMIKKSKFSGVINVSQWRDLCRLGVSIQLPSHSFYFEEINYEQNSY</sequence>
<gene>
    <name evidence="2" type="ORF">H9889_04505</name>
</gene>
<dbReference type="EMBL" id="DXHP01000099">
    <property type="protein sequence ID" value="HIW06569.1"/>
    <property type="molecule type" value="Genomic_DNA"/>
</dbReference>
<reference evidence="2" key="1">
    <citation type="journal article" date="2021" name="PeerJ">
        <title>Extensive microbial diversity within the chicken gut microbiome revealed by metagenomics and culture.</title>
        <authorList>
            <person name="Gilroy R."/>
            <person name="Ravi A."/>
            <person name="Getino M."/>
            <person name="Pursley I."/>
            <person name="Horton D.L."/>
            <person name="Alikhan N.F."/>
            <person name="Baker D."/>
            <person name="Gharbi K."/>
            <person name="Hall N."/>
            <person name="Watson M."/>
            <person name="Adriaenssens E.M."/>
            <person name="Foster-Nyarko E."/>
            <person name="Jarju S."/>
            <person name="Secka A."/>
            <person name="Antonio M."/>
            <person name="Oren A."/>
            <person name="Chaudhuri R.R."/>
            <person name="La Ragione R."/>
            <person name="Hildebrand F."/>
            <person name="Pallen M.J."/>
        </authorList>
    </citation>
    <scope>NUCLEOTIDE SEQUENCE</scope>
    <source>
        <strain evidence="2">CHK160-9182</strain>
    </source>
</reference>
<comment type="caution">
    <text evidence="2">The sequence shown here is derived from an EMBL/GenBank/DDBJ whole genome shotgun (WGS) entry which is preliminary data.</text>
</comment>
<organism evidence="2 3">
    <name type="scientific">Candidatus Ignatzschineria merdigallinarum</name>
    <dbReference type="NCBI Taxonomy" id="2838621"/>
    <lineage>
        <taxon>Bacteria</taxon>
        <taxon>Pseudomonadati</taxon>
        <taxon>Pseudomonadota</taxon>
        <taxon>Gammaproteobacteria</taxon>
        <taxon>Cardiobacteriales</taxon>
        <taxon>Ignatzschineriaceae</taxon>
        <taxon>Ignatzschineria</taxon>
    </lineage>
</organism>
<dbReference type="Pfam" id="PF01844">
    <property type="entry name" value="HNH"/>
    <property type="match status" value="1"/>
</dbReference>
<dbReference type="InterPro" id="IPR052892">
    <property type="entry name" value="NA-targeting_endonuclease"/>
</dbReference>
<dbReference type="GO" id="GO:0008270">
    <property type="term" value="F:zinc ion binding"/>
    <property type="evidence" value="ECO:0007669"/>
    <property type="project" value="InterPro"/>
</dbReference>
<proteinExistence type="predicted"/>
<evidence type="ECO:0000313" key="3">
    <source>
        <dbReference type="Proteomes" id="UP000823934"/>
    </source>
</evidence>
<evidence type="ECO:0000259" key="1">
    <source>
        <dbReference type="SMART" id="SM00507"/>
    </source>
</evidence>
<evidence type="ECO:0000313" key="2">
    <source>
        <dbReference type="EMBL" id="HIW06569.1"/>
    </source>
</evidence>
<dbReference type="GO" id="GO:0003676">
    <property type="term" value="F:nucleic acid binding"/>
    <property type="evidence" value="ECO:0007669"/>
    <property type="project" value="InterPro"/>
</dbReference>
<keyword evidence="2" id="KW-0378">Hydrolase</keyword>
<keyword evidence="2" id="KW-0255">Endonuclease</keyword>
<dbReference type="PANTHER" id="PTHR33877:SF2">
    <property type="entry name" value="OS07G0170200 PROTEIN"/>
    <property type="match status" value="1"/>
</dbReference>
<dbReference type="SMART" id="SM00507">
    <property type="entry name" value="HNHc"/>
    <property type="match status" value="1"/>
</dbReference>
<dbReference type="CDD" id="cd00085">
    <property type="entry name" value="HNHc"/>
    <property type="match status" value="1"/>
</dbReference>